<feature type="signal peptide" evidence="1">
    <location>
        <begin position="1"/>
        <end position="21"/>
    </location>
</feature>
<dbReference type="EMBL" id="CP001089">
    <property type="protein sequence ID" value="ACD96891.1"/>
    <property type="molecule type" value="Genomic_DNA"/>
</dbReference>
<feature type="chain" id="PRO_5005662661" evidence="1">
    <location>
        <begin position="22"/>
        <end position="198"/>
    </location>
</feature>
<keyword evidence="1" id="KW-0732">Signal</keyword>
<evidence type="ECO:0000256" key="1">
    <source>
        <dbReference type="SAM" id="SignalP"/>
    </source>
</evidence>
<dbReference type="STRING" id="398767.Glov_3185"/>
<dbReference type="KEGG" id="glo:Glov_3185"/>
<dbReference type="PANTHER" id="PTHR36573">
    <property type="entry name" value="INTERMEMBRANE PHOSPHOLIPID TRANSPORT SYSTEM BINDING PROTEIN MLAC"/>
    <property type="match status" value="1"/>
</dbReference>
<accession>B3EA16</accession>
<dbReference type="InterPro" id="IPR042245">
    <property type="entry name" value="Tgt2/MlaC_sf"/>
</dbReference>
<sequence>MLKRVVLFTAVCLLAAATAFATVTDTVKKTVDDVIHIVSDKELKKKSNEQRRRAAIKRSIATIFDSQEMAKRSLGKHWNQRTPAERKQFVDLFATLLENSYAGKIESYNNEKIVYTKETLDGEYAEVKSKVITPKQDEYTLDYRLMKKDNGTWMVYDVVIEGVSLVSNYRTQFNKIISTNGYPELVKKLQAKSNELKM</sequence>
<dbReference type="Pfam" id="PF05494">
    <property type="entry name" value="MlaC"/>
    <property type="match status" value="1"/>
</dbReference>
<organism evidence="2 3">
    <name type="scientific">Trichlorobacter lovleyi (strain ATCC BAA-1151 / DSM 17278 / SZ)</name>
    <name type="common">Geobacter lovleyi</name>
    <dbReference type="NCBI Taxonomy" id="398767"/>
    <lineage>
        <taxon>Bacteria</taxon>
        <taxon>Pseudomonadati</taxon>
        <taxon>Thermodesulfobacteriota</taxon>
        <taxon>Desulfuromonadia</taxon>
        <taxon>Geobacterales</taxon>
        <taxon>Geobacteraceae</taxon>
        <taxon>Trichlorobacter</taxon>
    </lineage>
</organism>
<dbReference type="OrthoDB" id="9798905at2"/>
<dbReference type="Proteomes" id="UP000002420">
    <property type="component" value="Chromosome"/>
</dbReference>
<dbReference type="Gene3D" id="3.10.450.710">
    <property type="entry name" value="Tgt2/MlaC"/>
    <property type="match status" value="1"/>
</dbReference>
<dbReference type="InterPro" id="IPR008869">
    <property type="entry name" value="MlaC/ttg2D"/>
</dbReference>
<keyword evidence="3" id="KW-1185">Reference proteome</keyword>
<name>B3EA16_TRIL1</name>
<evidence type="ECO:0000313" key="2">
    <source>
        <dbReference type="EMBL" id="ACD96891.1"/>
    </source>
</evidence>
<dbReference type="HOGENOM" id="CLU_094502_2_0_7"/>
<proteinExistence type="predicted"/>
<dbReference type="PIRSF" id="PIRSF004649">
    <property type="entry name" value="MlaC"/>
    <property type="match status" value="1"/>
</dbReference>
<gene>
    <name evidence="2" type="ordered locus">Glov_3185</name>
</gene>
<dbReference type="RefSeq" id="WP_012471215.1">
    <property type="nucleotide sequence ID" value="NC_010814.1"/>
</dbReference>
<dbReference type="eggNOG" id="COG2854">
    <property type="taxonomic scope" value="Bacteria"/>
</dbReference>
<evidence type="ECO:0000313" key="3">
    <source>
        <dbReference type="Proteomes" id="UP000002420"/>
    </source>
</evidence>
<dbReference type="AlphaFoldDB" id="B3EA16"/>
<protein>
    <submittedName>
        <fullName evidence="2">Toluene tolerance family protein</fullName>
    </submittedName>
</protein>
<dbReference type="PANTHER" id="PTHR36573:SF1">
    <property type="entry name" value="INTERMEMBRANE PHOSPHOLIPID TRANSPORT SYSTEM BINDING PROTEIN MLAC"/>
    <property type="match status" value="1"/>
</dbReference>
<reference evidence="2 3" key="1">
    <citation type="submission" date="2008-05" db="EMBL/GenBank/DDBJ databases">
        <title>Complete sequence of chromosome of Geobacter lovleyi SZ.</title>
        <authorList>
            <consortium name="US DOE Joint Genome Institute"/>
            <person name="Lucas S."/>
            <person name="Copeland A."/>
            <person name="Lapidus A."/>
            <person name="Glavina del Rio T."/>
            <person name="Dalin E."/>
            <person name="Tice H."/>
            <person name="Bruce D."/>
            <person name="Goodwin L."/>
            <person name="Pitluck S."/>
            <person name="Chertkov O."/>
            <person name="Meincke L."/>
            <person name="Brettin T."/>
            <person name="Detter J.C."/>
            <person name="Han C."/>
            <person name="Tapia R."/>
            <person name="Kuske C.R."/>
            <person name="Schmutz J."/>
            <person name="Larimer F."/>
            <person name="Land M."/>
            <person name="Hauser L."/>
            <person name="Kyrpides N."/>
            <person name="Mikhailova N."/>
            <person name="Sung Y."/>
            <person name="Fletcher K.E."/>
            <person name="Ritalahti K.M."/>
            <person name="Loeffler F.E."/>
            <person name="Richardson P."/>
        </authorList>
    </citation>
    <scope>NUCLEOTIDE SEQUENCE [LARGE SCALE GENOMIC DNA]</scope>
    <source>
        <strain evidence="3">ATCC BAA-1151 / DSM 17278 / SZ</strain>
    </source>
</reference>